<feature type="region of interest" description="Disordered" evidence="1">
    <location>
        <begin position="1"/>
        <end position="27"/>
    </location>
</feature>
<gene>
    <name evidence="3" type="ORF">OCBIM_22007253mg</name>
</gene>
<protein>
    <recommendedName>
        <fullName evidence="2">Protein kinase domain-containing protein</fullName>
    </recommendedName>
</protein>
<evidence type="ECO:0000256" key="1">
    <source>
        <dbReference type="SAM" id="MobiDB-lite"/>
    </source>
</evidence>
<dbReference type="PANTHER" id="PTHR24347">
    <property type="entry name" value="SERINE/THREONINE-PROTEIN KINASE"/>
    <property type="match status" value="1"/>
</dbReference>
<dbReference type="Gene3D" id="1.10.510.10">
    <property type="entry name" value="Transferase(Phosphotransferase) domain 1"/>
    <property type="match status" value="1"/>
</dbReference>
<dbReference type="PROSITE" id="PS50011">
    <property type="entry name" value="PROTEIN_KINASE_DOM"/>
    <property type="match status" value="1"/>
</dbReference>
<evidence type="ECO:0000313" key="3">
    <source>
        <dbReference type="EMBL" id="KOF68462.1"/>
    </source>
</evidence>
<dbReference type="EMBL" id="KQ426265">
    <property type="protein sequence ID" value="KOF68462.1"/>
    <property type="molecule type" value="Genomic_DNA"/>
</dbReference>
<proteinExistence type="predicted"/>
<sequence>MLQLTNHVMKTQPREITPDDLPNKEDHDRKYGRIKTENHIYSATIAGKGPAKHLVNDVMSIAIPENPGSFPEQGHLVYVPCIRCTLFYHCKSETTSNANVFKCGNHIYINHWVFFRCSQCPNGSNSLDCYNTYQMTIPCPLPYLLRISNFYIEHNKICTGGSRCSHLLANPNDYQCCNDVAFSKTSIEKSLYPKTIKTTLETLPAVDLPTKIHHSSHDCAIDGCIDYQILMETLNNVSCQLTGDMWVGSFTRIFKAVNLHNKEALCIKAVCLHHYKNTVCHSVDTELTLFKQMNDKDKTNEDVLSLLGAFRLEDTVYTVSYLQENGSLMEYLTRVGYLSEFEYISMVEEICCGISFLHSRNIAHRNLTLENILVGKNGKLKIAGFGSSCFVAPDRYMNYPFVTYTYAAPELFQTRSFDPLKPDIWALGIISYYLFKREHLFPDSCIRSQSYWPLKQWNHTELSRNFIEHLLNRDFIQRPNISSVLTHSWFSLALYEIYSVKKKYTNSFEGGKKIIVKN</sequence>
<dbReference type="Pfam" id="PF00069">
    <property type="entry name" value="Pkinase"/>
    <property type="match status" value="1"/>
</dbReference>
<feature type="compositionally biased region" description="Basic and acidic residues" evidence="1">
    <location>
        <begin position="12"/>
        <end position="27"/>
    </location>
</feature>
<dbReference type="InterPro" id="IPR000719">
    <property type="entry name" value="Prot_kinase_dom"/>
</dbReference>
<dbReference type="InterPro" id="IPR011009">
    <property type="entry name" value="Kinase-like_dom_sf"/>
</dbReference>
<evidence type="ECO:0000259" key="2">
    <source>
        <dbReference type="PROSITE" id="PS50011"/>
    </source>
</evidence>
<accession>A0A0L8FUT2</accession>
<name>A0A0L8FUT2_OCTBM</name>
<dbReference type="SUPFAM" id="SSF56112">
    <property type="entry name" value="Protein kinase-like (PK-like)"/>
    <property type="match status" value="1"/>
</dbReference>
<dbReference type="STRING" id="37653.A0A0L8FUT2"/>
<dbReference type="GO" id="GO:0005524">
    <property type="term" value="F:ATP binding"/>
    <property type="evidence" value="ECO:0007669"/>
    <property type="project" value="InterPro"/>
</dbReference>
<dbReference type="AlphaFoldDB" id="A0A0L8FUT2"/>
<organism evidence="3">
    <name type="scientific">Octopus bimaculoides</name>
    <name type="common">California two-spotted octopus</name>
    <dbReference type="NCBI Taxonomy" id="37653"/>
    <lineage>
        <taxon>Eukaryota</taxon>
        <taxon>Metazoa</taxon>
        <taxon>Spiralia</taxon>
        <taxon>Lophotrochozoa</taxon>
        <taxon>Mollusca</taxon>
        <taxon>Cephalopoda</taxon>
        <taxon>Coleoidea</taxon>
        <taxon>Octopodiformes</taxon>
        <taxon>Octopoda</taxon>
        <taxon>Incirrata</taxon>
        <taxon>Octopodidae</taxon>
        <taxon>Octopus</taxon>
    </lineage>
</organism>
<feature type="domain" description="Protein kinase" evidence="2">
    <location>
        <begin position="239"/>
        <end position="490"/>
    </location>
</feature>
<reference evidence="3" key="1">
    <citation type="submission" date="2015-07" db="EMBL/GenBank/DDBJ databases">
        <title>MeaNS - Measles Nucleotide Surveillance Program.</title>
        <authorList>
            <person name="Tran T."/>
            <person name="Druce J."/>
        </authorList>
    </citation>
    <scope>NUCLEOTIDE SEQUENCE</scope>
    <source>
        <strain evidence="3">UCB-OBI-ISO-001</strain>
        <tissue evidence="3">Gonad</tissue>
    </source>
</reference>
<dbReference type="GO" id="GO:0004672">
    <property type="term" value="F:protein kinase activity"/>
    <property type="evidence" value="ECO:0007669"/>
    <property type="project" value="InterPro"/>
</dbReference>
<dbReference type="OrthoDB" id="193931at2759"/>